<dbReference type="EMBL" id="JAJJMA010123619">
    <property type="protein sequence ID" value="MCL7032451.1"/>
    <property type="molecule type" value="Genomic_DNA"/>
</dbReference>
<dbReference type="GO" id="GO:0005509">
    <property type="term" value="F:calcium ion binding"/>
    <property type="evidence" value="ECO:0007669"/>
    <property type="project" value="TreeGrafter"/>
</dbReference>
<dbReference type="Proteomes" id="UP001177140">
    <property type="component" value="Unassembled WGS sequence"/>
</dbReference>
<organism evidence="2 3">
    <name type="scientific">Papaver nudicaule</name>
    <name type="common">Iceland poppy</name>
    <dbReference type="NCBI Taxonomy" id="74823"/>
    <lineage>
        <taxon>Eukaryota</taxon>
        <taxon>Viridiplantae</taxon>
        <taxon>Streptophyta</taxon>
        <taxon>Embryophyta</taxon>
        <taxon>Tracheophyta</taxon>
        <taxon>Spermatophyta</taxon>
        <taxon>Magnoliopsida</taxon>
        <taxon>Ranunculales</taxon>
        <taxon>Papaveraceae</taxon>
        <taxon>Papaveroideae</taxon>
        <taxon>Papaver</taxon>
    </lineage>
</organism>
<evidence type="ECO:0000313" key="3">
    <source>
        <dbReference type="Proteomes" id="UP001177140"/>
    </source>
</evidence>
<comment type="similarity">
    <text evidence="1">Belongs to the caleosin family.</text>
</comment>
<keyword evidence="3" id="KW-1185">Reference proteome</keyword>
<reference evidence="2" key="1">
    <citation type="submission" date="2022-03" db="EMBL/GenBank/DDBJ databases">
        <title>A functionally conserved STORR gene fusion in Papaver species that diverged 16.8 million years ago.</title>
        <authorList>
            <person name="Catania T."/>
        </authorList>
    </citation>
    <scope>NUCLEOTIDE SEQUENCE</scope>
    <source>
        <strain evidence="2">S-191538</strain>
    </source>
</reference>
<sequence>MGLSGKTRPGKFPNFLFPIEVKNIIKAKRKGDTGVYDAEGNFDPAKFEEIFVKHSHTGNSFTSDELVGLLKPKNSLKDYPGYYGGLLGWKSLHYVGKDKDGLLQKETLRAFYTGGLFELIEQERARK</sequence>
<comment type="caution">
    <text evidence="2">The sequence shown here is derived from an EMBL/GenBank/DDBJ whole genome shotgun (WGS) entry which is preliminary data.</text>
</comment>
<proteinExistence type="inferred from homology"/>
<accession>A0AA41V6D6</accession>
<dbReference type="PANTHER" id="PTHR31495">
    <property type="entry name" value="PEROXYGENASE 3-RELATED"/>
    <property type="match status" value="1"/>
</dbReference>
<dbReference type="AlphaFoldDB" id="A0AA41V6D6"/>
<dbReference type="Pfam" id="PF05042">
    <property type="entry name" value="Caleosin"/>
    <property type="match status" value="1"/>
</dbReference>
<name>A0AA41V6D6_PAPNU</name>
<gene>
    <name evidence="2" type="ORF">MKW94_015054</name>
</gene>
<protein>
    <submittedName>
        <fullName evidence="2">Uncharacterized protein</fullName>
    </submittedName>
</protein>
<dbReference type="GO" id="GO:0004497">
    <property type="term" value="F:monooxygenase activity"/>
    <property type="evidence" value="ECO:0007669"/>
    <property type="project" value="TreeGrafter"/>
</dbReference>
<evidence type="ECO:0000313" key="2">
    <source>
        <dbReference type="EMBL" id="MCL7032451.1"/>
    </source>
</evidence>
<evidence type="ECO:0000256" key="1">
    <source>
        <dbReference type="ARBA" id="ARBA00006765"/>
    </source>
</evidence>
<dbReference type="InterPro" id="IPR007736">
    <property type="entry name" value="Caleosin-related"/>
</dbReference>
<dbReference type="PANTHER" id="PTHR31495:SF1">
    <property type="entry name" value="INACTIVE PEROXYGENASE-LIKE PROTEIN-RELATED"/>
    <property type="match status" value="1"/>
</dbReference>